<protein>
    <submittedName>
        <fullName evidence="2">Uncharacterized protein</fullName>
    </submittedName>
</protein>
<dbReference type="EMBL" id="JARKIF010000005">
    <property type="protein sequence ID" value="KAJ7638275.1"/>
    <property type="molecule type" value="Genomic_DNA"/>
</dbReference>
<reference evidence="2" key="1">
    <citation type="submission" date="2023-03" db="EMBL/GenBank/DDBJ databases">
        <title>Massive genome expansion in bonnet fungi (Mycena s.s.) driven by repeated elements and novel gene families across ecological guilds.</title>
        <authorList>
            <consortium name="Lawrence Berkeley National Laboratory"/>
            <person name="Harder C.B."/>
            <person name="Miyauchi S."/>
            <person name="Viragh M."/>
            <person name="Kuo A."/>
            <person name="Thoen E."/>
            <person name="Andreopoulos B."/>
            <person name="Lu D."/>
            <person name="Skrede I."/>
            <person name="Drula E."/>
            <person name="Henrissat B."/>
            <person name="Morin E."/>
            <person name="Kohler A."/>
            <person name="Barry K."/>
            <person name="LaButti K."/>
            <person name="Morin E."/>
            <person name="Salamov A."/>
            <person name="Lipzen A."/>
            <person name="Mereny Z."/>
            <person name="Hegedus B."/>
            <person name="Baldrian P."/>
            <person name="Stursova M."/>
            <person name="Weitz H."/>
            <person name="Taylor A."/>
            <person name="Grigoriev I.V."/>
            <person name="Nagy L.G."/>
            <person name="Martin F."/>
            <person name="Kauserud H."/>
        </authorList>
    </citation>
    <scope>NUCLEOTIDE SEQUENCE</scope>
    <source>
        <strain evidence="2">9284</strain>
    </source>
</reference>
<sequence length="290" mass="31970">MAPPIHIGLPDTILPSLEDMLTDPRGYQFDSPDLAADTPPRAHFEEDDDPLDSLDLKEILRRIAQVLPDHGKDRKVLLRRLEKVAENSNLDDTALEISEALTSYGLQDRQQFKIARASIVAAILNFQVHADLASHSSTTSSDTEIEITHQRTPKGAGSSSIAKNKAPKLPPSPESPSPESTDVDRQTLGKSGKAVKFDHLSTASSRNISKPANVRHLPGDVYQHSNSATRQLKTWYADETNTWVLVDQQPGASPPQHPTVSGKVLLLRTDRTPNWVTEGHHKREMAASQR</sequence>
<feature type="region of interest" description="Disordered" evidence="1">
    <location>
        <begin position="136"/>
        <end position="220"/>
    </location>
</feature>
<evidence type="ECO:0000256" key="1">
    <source>
        <dbReference type="SAM" id="MobiDB-lite"/>
    </source>
</evidence>
<feature type="compositionally biased region" description="Polar residues" evidence="1">
    <location>
        <begin position="201"/>
        <end position="210"/>
    </location>
</feature>
<name>A0AAD7C5H3_9AGAR</name>
<organism evidence="2 3">
    <name type="scientific">Roridomyces roridus</name>
    <dbReference type="NCBI Taxonomy" id="1738132"/>
    <lineage>
        <taxon>Eukaryota</taxon>
        <taxon>Fungi</taxon>
        <taxon>Dikarya</taxon>
        <taxon>Basidiomycota</taxon>
        <taxon>Agaricomycotina</taxon>
        <taxon>Agaricomycetes</taxon>
        <taxon>Agaricomycetidae</taxon>
        <taxon>Agaricales</taxon>
        <taxon>Marasmiineae</taxon>
        <taxon>Mycenaceae</taxon>
        <taxon>Roridomyces</taxon>
    </lineage>
</organism>
<proteinExistence type="predicted"/>
<accession>A0AAD7C5H3</accession>
<dbReference type="AlphaFoldDB" id="A0AAD7C5H3"/>
<evidence type="ECO:0000313" key="3">
    <source>
        <dbReference type="Proteomes" id="UP001221142"/>
    </source>
</evidence>
<gene>
    <name evidence="2" type="ORF">FB45DRAFT_863405</name>
</gene>
<evidence type="ECO:0000313" key="2">
    <source>
        <dbReference type="EMBL" id="KAJ7638275.1"/>
    </source>
</evidence>
<keyword evidence="3" id="KW-1185">Reference proteome</keyword>
<dbReference type="Proteomes" id="UP001221142">
    <property type="component" value="Unassembled WGS sequence"/>
</dbReference>
<comment type="caution">
    <text evidence="2">The sequence shown here is derived from an EMBL/GenBank/DDBJ whole genome shotgun (WGS) entry which is preliminary data.</text>
</comment>